<dbReference type="PANTHER" id="PTHR22777:SF17">
    <property type="entry name" value="UPF0053 PROTEIN SLL0260"/>
    <property type="match status" value="1"/>
</dbReference>
<proteinExistence type="predicted"/>
<dbReference type="Gene3D" id="3.10.580.10">
    <property type="entry name" value="CBS-domain"/>
    <property type="match status" value="1"/>
</dbReference>
<dbReference type="KEGG" id="lcre:Pla8534_51930"/>
<sequence>MAPTGTKADGENAMEFMLELLPWLLAMLVLIFASAFFSSSEAALFSLRPRDRTAMGEGGRAQRAAIHLLEDPERLLSAVLFWNLATNMIYFAIASIVGIQIERSSGSTASASFAFGALLTIIFLSEMLPKSLAVLRPRRLATLLSLPLALTVRAADPLMPVLRLSMTLSQRLLWPRFAAETYLHVSDLERAIELSTSDAKLVEQERAMLRNIVALSSIRAEEWMRPRTQFLIFRPPVSLTDLNGKMTPSGYLLVSEHDTDEVASALNLREVSELPRNHLEHLASEVGYVPWCATVGDALDNMLKSDREVVAVVNEHGESIGILTFEDVLDSVFTYNPSRSKRLLDRNPIHPLSPDVWLVAGVTSLRRLSRLLEVELPESKSVTVAGVIQETLQRLIQDGDECHWGPFHFRVLEAPQRGHAVIEMHHRRGEVRE</sequence>
<feature type="transmembrane region" description="Helical" evidence="5">
    <location>
        <begin position="20"/>
        <end position="45"/>
    </location>
</feature>
<reference evidence="8 9" key="1">
    <citation type="submission" date="2019-02" db="EMBL/GenBank/DDBJ databases">
        <title>Deep-cultivation of Planctomycetes and their phenomic and genomic characterization uncovers novel biology.</title>
        <authorList>
            <person name="Wiegand S."/>
            <person name="Jogler M."/>
            <person name="Boedeker C."/>
            <person name="Pinto D."/>
            <person name="Vollmers J."/>
            <person name="Rivas-Marin E."/>
            <person name="Kohn T."/>
            <person name="Peeters S.H."/>
            <person name="Heuer A."/>
            <person name="Rast P."/>
            <person name="Oberbeckmann S."/>
            <person name="Bunk B."/>
            <person name="Jeske O."/>
            <person name="Meyerdierks A."/>
            <person name="Storesund J.E."/>
            <person name="Kallscheuer N."/>
            <person name="Luecker S."/>
            <person name="Lage O.M."/>
            <person name="Pohl T."/>
            <person name="Merkel B.J."/>
            <person name="Hornburger P."/>
            <person name="Mueller R.-W."/>
            <person name="Bruemmer F."/>
            <person name="Labrenz M."/>
            <person name="Spormann A.M."/>
            <person name="Op den Camp H."/>
            <person name="Overmann J."/>
            <person name="Amann R."/>
            <person name="Jetten M.S.M."/>
            <person name="Mascher T."/>
            <person name="Medema M.H."/>
            <person name="Devos D.P."/>
            <person name="Kaster A.-K."/>
            <person name="Ovreas L."/>
            <person name="Rohde M."/>
            <person name="Galperin M.Y."/>
            <person name="Jogler C."/>
        </authorList>
    </citation>
    <scope>NUCLEOTIDE SEQUENCE [LARGE SCALE GENOMIC DNA]</scope>
    <source>
        <strain evidence="8 9">Pla85_3_4</strain>
    </source>
</reference>
<dbReference type="SUPFAM" id="SSF54631">
    <property type="entry name" value="CBS-domain pair"/>
    <property type="match status" value="1"/>
</dbReference>
<dbReference type="OrthoDB" id="235333at2"/>
<dbReference type="InterPro" id="IPR000644">
    <property type="entry name" value="CBS_dom"/>
</dbReference>
<dbReference type="EMBL" id="CP036433">
    <property type="protein sequence ID" value="QDU97347.1"/>
    <property type="molecule type" value="Genomic_DNA"/>
</dbReference>
<keyword evidence="2 3" id="KW-0129">CBS domain</keyword>
<evidence type="ECO:0000313" key="9">
    <source>
        <dbReference type="Proteomes" id="UP000317648"/>
    </source>
</evidence>
<keyword evidence="4 5" id="KW-1133">Transmembrane helix</keyword>
<dbReference type="InterPro" id="IPR016169">
    <property type="entry name" value="FAD-bd_PCMH_sub2"/>
</dbReference>
<evidence type="ECO:0000256" key="1">
    <source>
        <dbReference type="ARBA" id="ARBA00022737"/>
    </source>
</evidence>
<dbReference type="Gene3D" id="3.30.465.10">
    <property type="match status" value="1"/>
</dbReference>
<dbReference type="PROSITE" id="PS51846">
    <property type="entry name" value="CNNM"/>
    <property type="match status" value="1"/>
</dbReference>
<evidence type="ECO:0000256" key="4">
    <source>
        <dbReference type="PROSITE-ProRule" id="PRU01193"/>
    </source>
</evidence>
<dbReference type="Pfam" id="PF01595">
    <property type="entry name" value="CNNM"/>
    <property type="match status" value="1"/>
</dbReference>
<dbReference type="InterPro" id="IPR036318">
    <property type="entry name" value="FAD-bd_PCMH-like_sf"/>
</dbReference>
<evidence type="ECO:0000256" key="5">
    <source>
        <dbReference type="SAM" id="Phobius"/>
    </source>
</evidence>
<dbReference type="InterPro" id="IPR046342">
    <property type="entry name" value="CBS_dom_sf"/>
</dbReference>
<dbReference type="Proteomes" id="UP000317648">
    <property type="component" value="Chromosome"/>
</dbReference>
<evidence type="ECO:0000256" key="2">
    <source>
        <dbReference type="ARBA" id="ARBA00023122"/>
    </source>
</evidence>
<dbReference type="SMART" id="SM01091">
    <property type="entry name" value="CorC_HlyC"/>
    <property type="match status" value="1"/>
</dbReference>
<dbReference type="InterPro" id="IPR005170">
    <property type="entry name" value="Transptr-assoc_dom"/>
</dbReference>
<evidence type="ECO:0000259" key="7">
    <source>
        <dbReference type="PROSITE" id="PS51846"/>
    </source>
</evidence>
<feature type="domain" description="CBS" evidence="6">
    <location>
        <begin position="282"/>
        <end position="338"/>
    </location>
</feature>
<evidence type="ECO:0000256" key="3">
    <source>
        <dbReference type="PROSITE-ProRule" id="PRU00703"/>
    </source>
</evidence>
<organism evidence="8 9">
    <name type="scientific">Lignipirellula cremea</name>
    <dbReference type="NCBI Taxonomy" id="2528010"/>
    <lineage>
        <taxon>Bacteria</taxon>
        <taxon>Pseudomonadati</taxon>
        <taxon>Planctomycetota</taxon>
        <taxon>Planctomycetia</taxon>
        <taxon>Pirellulales</taxon>
        <taxon>Pirellulaceae</taxon>
        <taxon>Lignipirellula</taxon>
    </lineage>
</organism>
<name>A0A518DZT5_9BACT</name>
<evidence type="ECO:0008006" key="10">
    <source>
        <dbReference type="Google" id="ProtNLM"/>
    </source>
</evidence>
<dbReference type="Pfam" id="PF03471">
    <property type="entry name" value="CorC_HlyC"/>
    <property type="match status" value="1"/>
</dbReference>
<feature type="transmembrane region" description="Helical" evidence="5">
    <location>
        <begin position="107"/>
        <end position="128"/>
    </location>
</feature>
<feature type="domain" description="CNNM transmembrane" evidence="7">
    <location>
        <begin position="16"/>
        <end position="205"/>
    </location>
</feature>
<accession>A0A518DZT5</accession>
<dbReference type="GO" id="GO:0005886">
    <property type="term" value="C:plasma membrane"/>
    <property type="evidence" value="ECO:0007669"/>
    <property type="project" value="TreeGrafter"/>
</dbReference>
<evidence type="ECO:0000313" key="8">
    <source>
        <dbReference type="EMBL" id="QDU97347.1"/>
    </source>
</evidence>
<dbReference type="InterPro" id="IPR002550">
    <property type="entry name" value="CNNM"/>
</dbReference>
<keyword evidence="4 5" id="KW-0812">Transmembrane</keyword>
<dbReference type="RefSeq" id="WP_145056132.1">
    <property type="nucleotide sequence ID" value="NZ_CP036433.1"/>
</dbReference>
<keyword evidence="1" id="KW-0677">Repeat</keyword>
<dbReference type="AlphaFoldDB" id="A0A518DZT5"/>
<feature type="transmembrane region" description="Helical" evidence="5">
    <location>
        <begin position="79"/>
        <end position="101"/>
    </location>
</feature>
<dbReference type="GO" id="GO:0050660">
    <property type="term" value="F:flavin adenine dinucleotide binding"/>
    <property type="evidence" value="ECO:0007669"/>
    <property type="project" value="InterPro"/>
</dbReference>
<gene>
    <name evidence="8" type="ORF">Pla8534_51930</name>
</gene>
<keyword evidence="9" id="KW-1185">Reference proteome</keyword>
<dbReference type="SUPFAM" id="SSF56176">
    <property type="entry name" value="FAD-binding/transporter-associated domain-like"/>
    <property type="match status" value="1"/>
</dbReference>
<keyword evidence="4 5" id="KW-0472">Membrane</keyword>
<protein>
    <recommendedName>
        <fullName evidence="10">Magnesium and cobalt efflux protein CorC</fullName>
    </recommendedName>
</protein>
<dbReference type="PROSITE" id="PS51371">
    <property type="entry name" value="CBS"/>
    <property type="match status" value="1"/>
</dbReference>
<evidence type="ECO:0000259" key="6">
    <source>
        <dbReference type="PROSITE" id="PS51371"/>
    </source>
</evidence>
<dbReference type="PANTHER" id="PTHR22777">
    <property type="entry name" value="HEMOLYSIN-RELATED"/>
    <property type="match status" value="1"/>
</dbReference>